<keyword evidence="5" id="KW-1185">Reference proteome</keyword>
<feature type="compositionally biased region" description="Acidic residues" evidence="3">
    <location>
        <begin position="90"/>
        <end position="106"/>
    </location>
</feature>
<keyword evidence="2" id="KW-0413">Isomerase</keyword>
<feature type="region of interest" description="Disordered" evidence="3">
    <location>
        <begin position="87"/>
        <end position="106"/>
    </location>
</feature>
<reference evidence="4 5" key="1">
    <citation type="submission" date="2024-10" db="EMBL/GenBank/DDBJ databases">
        <title>Updated reference genomes for cyclostephanoid diatoms.</title>
        <authorList>
            <person name="Roberts W.R."/>
            <person name="Alverson A.J."/>
        </authorList>
    </citation>
    <scope>NUCLEOTIDE SEQUENCE [LARGE SCALE GENOMIC DNA]</scope>
    <source>
        <strain evidence="4 5">AJA228-03</strain>
    </source>
</reference>
<organism evidence="4 5">
    <name type="scientific">Cyclostephanos tholiformis</name>
    <dbReference type="NCBI Taxonomy" id="382380"/>
    <lineage>
        <taxon>Eukaryota</taxon>
        <taxon>Sar</taxon>
        <taxon>Stramenopiles</taxon>
        <taxon>Ochrophyta</taxon>
        <taxon>Bacillariophyta</taxon>
        <taxon>Coscinodiscophyceae</taxon>
        <taxon>Thalassiosirophycidae</taxon>
        <taxon>Stephanodiscales</taxon>
        <taxon>Stephanodiscaceae</taxon>
        <taxon>Cyclostephanos</taxon>
    </lineage>
</organism>
<dbReference type="AlphaFoldDB" id="A0ABD3RN38"/>
<dbReference type="InterPro" id="IPR013785">
    <property type="entry name" value="Aldolase_TIM"/>
</dbReference>
<protein>
    <recommendedName>
        <fullName evidence="6">Ribulose-phosphate 3-epimerase</fullName>
    </recommendedName>
</protein>
<sequence length="236" mass="25789">MGAEVQKCLDAGCAWLHVDVFDGVYIDSPHALTFGPRMVDGIRKRFANRTGLVLDVHLCVERPRRYATAMAEAGATRLIFQWEAMGERNDGDDDGDDDDDDDDDDRDALSSAVAFARDITSLGMGCGISINPETDVTTIFPLLDTGMIDLVDVLAVEPGFGGQQFNHVAIRKIELLRQYRDRILRPRGINLRILVDGGINSITSSAVIDAGADILVAGTALFQHPEGFEKAVKELR</sequence>
<dbReference type="GO" id="GO:0046872">
    <property type="term" value="F:metal ion binding"/>
    <property type="evidence" value="ECO:0007669"/>
    <property type="project" value="UniProtKB-KW"/>
</dbReference>
<evidence type="ECO:0000256" key="2">
    <source>
        <dbReference type="ARBA" id="ARBA00023235"/>
    </source>
</evidence>
<dbReference type="PANTHER" id="PTHR11749">
    <property type="entry name" value="RIBULOSE-5-PHOSPHATE-3-EPIMERASE"/>
    <property type="match status" value="1"/>
</dbReference>
<dbReference type="Gene3D" id="3.20.20.70">
    <property type="entry name" value="Aldolase class I"/>
    <property type="match status" value="1"/>
</dbReference>
<evidence type="ECO:0000313" key="4">
    <source>
        <dbReference type="EMBL" id="KAL3812036.1"/>
    </source>
</evidence>
<evidence type="ECO:0000256" key="3">
    <source>
        <dbReference type="SAM" id="MobiDB-lite"/>
    </source>
</evidence>
<dbReference type="EMBL" id="JALLPB020000221">
    <property type="protein sequence ID" value="KAL3812036.1"/>
    <property type="molecule type" value="Genomic_DNA"/>
</dbReference>
<dbReference type="InterPro" id="IPR000056">
    <property type="entry name" value="Ribul_P_3_epim-like"/>
</dbReference>
<dbReference type="GO" id="GO:0016853">
    <property type="term" value="F:isomerase activity"/>
    <property type="evidence" value="ECO:0007669"/>
    <property type="project" value="UniProtKB-KW"/>
</dbReference>
<dbReference type="SUPFAM" id="SSF51366">
    <property type="entry name" value="Ribulose-phoshate binding barrel"/>
    <property type="match status" value="1"/>
</dbReference>
<dbReference type="Pfam" id="PF00834">
    <property type="entry name" value="Ribul_P_3_epim"/>
    <property type="match status" value="2"/>
</dbReference>
<dbReference type="CDD" id="cd00429">
    <property type="entry name" value="RPE"/>
    <property type="match status" value="1"/>
</dbReference>
<dbReference type="InterPro" id="IPR011060">
    <property type="entry name" value="RibuloseP-bd_barrel"/>
</dbReference>
<evidence type="ECO:0008006" key="6">
    <source>
        <dbReference type="Google" id="ProtNLM"/>
    </source>
</evidence>
<comment type="caution">
    <text evidence="4">The sequence shown here is derived from an EMBL/GenBank/DDBJ whole genome shotgun (WGS) entry which is preliminary data.</text>
</comment>
<accession>A0ABD3RN38</accession>
<evidence type="ECO:0000313" key="5">
    <source>
        <dbReference type="Proteomes" id="UP001530377"/>
    </source>
</evidence>
<name>A0ABD3RN38_9STRA</name>
<dbReference type="Proteomes" id="UP001530377">
    <property type="component" value="Unassembled WGS sequence"/>
</dbReference>
<proteinExistence type="predicted"/>
<keyword evidence="1" id="KW-0479">Metal-binding</keyword>
<evidence type="ECO:0000256" key="1">
    <source>
        <dbReference type="ARBA" id="ARBA00022723"/>
    </source>
</evidence>
<gene>
    <name evidence="4" type="ORF">ACHAXA_008942</name>
</gene>